<dbReference type="FunFam" id="3.40.50.720:FF:000009">
    <property type="entry name" value="Fatty oxidation complex, alpha subunit"/>
    <property type="match status" value="1"/>
</dbReference>
<gene>
    <name evidence="6" type="ORF">DFJ68_0788</name>
</gene>
<dbReference type="InterPro" id="IPR013328">
    <property type="entry name" value="6PGD_dom2"/>
</dbReference>
<dbReference type="InterPro" id="IPR036291">
    <property type="entry name" value="NAD(P)-bd_dom_sf"/>
</dbReference>
<comment type="pathway">
    <text evidence="1">Lipid metabolism; butanoate metabolism.</text>
</comment>
<evidence type="ECO:0000256" key="1">
    <source>
        <dbReference type="ARBA" id="ARBA00005086"/>
    </source>
</evidence>
<evidence type="ECO:0000259" key="4">
    <source>
        <dbReference type="Pfam" id="PF00725"/>
    </source>
</evidence>
<comment type="similarity">
    <text evidence="2">Belongs to the 3-hydroxyacyl-CoA dehydrogenase family.</text>
</comment>
<feature type="domain" description="3-hydroxyacyl-CoA dehydrogenase NAD binding" evidence="5">
    <location>
        <begin position="401"/>
        <end position="463"/>
    </location>
</feature>
<comment type="caution">
    <text evidence="6">The sequence shown here is derived from an EMBL/GenBank/DDBJ whole genome shotgun (WGS) entry which is preliminary data.</text>
</comment>
<organism evidence="6 7">
    <name type="scientific">Terracoccus luteus</name>
    <dbReference type="NCBI Taxonomy" id="53356"/>
    <lineage>
        <taxon>Bacteria</taxon>
        <taxon>Bacillati</taxon>
        <taxon>Actinomycetota</taxon>
        <taxon>Actinomycetes</taxon>
        <taxon>Micrococcales</taxon>
        <taxon>Intrasporangiaceae</taxon>
        <taxon>Terracoccus</taxon>
    </lineage>
</organism>
<dbReference type="OrthoDB" id="9771883at2"/>
<dbReference type="InterPro" id="IPR006108">
    <property type="entry name" value="3HC_DH_C"/>
</dbReference>
<dbReference type="SUPFAM" id="SSF51735">
    <property type="entry name" value="NAD(P)-binding Rossmann-fold domains"/>
    <property type="match status" value="2"/>
</dbReference>
<dbReference type="NCBIfam" id="NF005875">
    <property type="entry name" value="PRK07819.1"/>
    <property type="match status" value="1"/>
</dbReference>
<keyword evidence="7" id="KW-1185">Reference proteome</keyword>
<dbReference type="Gene3D" id="1.10.1040.10">
    <property type="entry name" value="N-(1-d-carboxylethyl)-l-norvaline Dehydrogenase, domain 2"/>
    <property type="match status" value="2"/>
</dbReference>
<evidence type="ECO:0000313" key="6">
    <source>
        <dbReference type="EMBL" id="RKT77367.1"/>
    </source>
</evidence>
<reference evidence="6 7" key="1">
    <citation type="submission" date="2018-10" db="EMBL/GenBank/DDBJ databases">
        <title>Sequencing the genomes of 1000 actinobacteria strains.</title>
        <authorList>
            <person name="Klenk H.-P."/>
        </authorList>
    </citation>
    <scope>NUCLEOTIDE SEQUENCE [LARGE SCALE GENOMIC DNA]</scope>
    <source>
        <strain evidence="6 7">DSM 44267</strain>
    </source>
</reference>
<dbReference type="AlphaFoldDB" id="A0A495XT65"/>
<dbReference type="SUPFAM" id="SSF48179">
    <property type="entry name" value="6-phosphogluconate dehydrogenase C-terminal domain-like"/>
    <property type="match status" value="2"/>
</dbReference>
<dbReference type="PANTHER" id="PTHR48075">
    <property type="entry name" value="3-HYDROXYACYL-COA DEHYDROGENASE FAMILY PROTEIN"/>
    <property type="match status" value="1"/>
</dbReference>
<keyword evidence="3" id="KW-0560">Oxidoreductase</keyword>
<evidence type="ECO:0000313" key="7">
    <source>
        <dbReference type="Proteomes" id="UP000278440"/>
    </source>
</evidence>
<evidence type="ECO:0000259" key="5">
    <source>
        <dbReference type="Pfam" id="PF02737"/>
    </source>
</evidence>
<dbReference type="GO" id="GO:0008691">
    <property type="term" value="F:3-hydroxybutyryl-CoA dehydrogenase activity"/>
    <property type="evidence" value="ECO:0007669"/>
    <property type="project" value="TreeGrafter"/>
</dbReference>
<feature type="domain" description="3-hydroxyacyl-CoA dehydrogenase NAD binding" evidence="5">
    <location>
        <begin position="7"/>
        <end position="185"/>
    </location>
</feature>
<dbReference type="Proteomes" id="UP000278440">
    <property type="component" value="Unassembled WGS sequence"/>
</dbReference>
<dbReference type="InterPro" id="IPR008927">
    <property type="entry name" value="6-PGluconate_DH-like_C_sf"/>
</dbReference>
<protein>
    <submittedName>
        <fullName evidence="6">3-hydroxybutyryl-CoA dehydrogenase</fullName>
    </submittedName>
</protein>
<dbReference type="Pfam" id="PF00725">
    <property type="entry name" value="3HCDH"/>
    <property type="match status" value="2"/>
</dbReference>
<dbReference type="GO" id="GO:0070403">
    <property type="term" value="F:NAD+ binding"/>
    <property type="evidence" value="ECO:0007669"/>
    <property type="project" value="InterPro"/>
</dbReference>
<dbReference type="GO" id="GO:0006635">
    <property type="term" value="P:fatty acid beta-oxidation"/>
    <property type="evidence" value="ECO:0007669"/>
    <property type="project" value="TreeGrafter"/>
</dbReference>
<dbReference type="RefSeq" id="WP_121031197.1">
    <property type="nucleotide sequence ID" value="NZ_RBXT01000001.1"/>
</dbReference>
<dbReference type="PANTHER" id="PTHR48075:SF9">
    <property type="entry name" value="3-HYDROXYBUTYRYL-COA DEHYDROGENASE"/>
    <property type="match status" value="1"/>
</dbReference>
<dbReference type="EMBL" id="RBXT01000001">
    <property type="protein sequence ID" value="RKT77367.1"/>
    <property type="molecule type" value="Genomic_DNA"/>
</dbReference>
<feature type="domain" description="3-hydroxyacyl-CoA dehydrogenase C-terminal" evidence="4">
    <location>
        <begin position="188"/>
        <end position="284"/>
    </location>
</feature>
<feature type="domain" description="3-hydroxyacyl-CoA dehydrogenase C-terminal" evidence="4">
    <location>
        <begin position="469"/>
        <end position="560"/>
    </location>
</feature>
<accession>A0A495XT65</accession>
<sequence>MARDITTVGVTGLGTMGAGIVEVFARGGLQVVATEVDDAALERGRGVLARSTARAVAKGRLEQAEADALHGRVTFTTDLAGLAGCDLVVEAVPERPGLKHELFRRLDDVVAPGAVLATNTSSLSVTDIAVATAHPERVVGVHFFNPAPVQRLVEVVTTVVTDDEVRDSVRALAERLGKTPVVVGDRAGFIGNALLFGYLGHAVAMLESGRATRDDIDTAARVGLGYPMGPLALLDLIGLDTAEAILTTMYEQGRDRLHAPSPLLTELVAAGHLGRKTGRGFFVYPPPGSGGGDTTAPDAGGPAAGVREVGRVVVVATGDDDSAAAVDDRLGAWVDDLAAVGVDVDRVTVGNSGDGDARLAEADVVLVDVPAGDSGSALVATVTSTLTDGTVVALTGAGADGSLAALAAATGRPAEVVGLQPVTPFASAPLVEVVVGLDTSESTVATARALCERLGRTAVTTRDRAGRLVEALLVPYLCDALRMVQDGYASADDVDTAMRNGCGLPRGPVQALDELGLDVALDAARRLHAETGEPGHAPPPLLTQLVAAGRLGSRTGEGVRRHP</sequence>
<dbReference type="InterPro" id="IPR006176">
    <property type="entry name" value="3-OHacyl-CoA_DH_NAD-bd"/>
</dbReference>
<evidence type="ECO:0000256" key="2">
    <source>
        <dbReference type="ARBA" id="ARBA00009463"/>
    </source>
</evidence>
<dbReference type="Gene3D" id="3.40.50.720">
    <property type="entry name" value="NAD(P)-binding Rossmann-like Domain"/>
    <property type="match status" value="2"/>
</dbReference>
<dbReference type="Pfam" id="PF02737">
    <property type="entry name" value="3HCDH_N"/>
    <property type="match status" value="2"/>
</dbReference>
<name>A0A495XT65_9MICO</name>
<evidence type="ECO:0000256" key="3">
    <source>
        <dbReference type="ARBA" id="ARBA00023002"/>
    </source>
</evidence>
<proteinExistence type="inferred from homology"/>